<evidence type="ECO:0000256" key="1">
    <source>
        <dbReference type="ARBA" id="ARBA00001974"/>
    </source>
</evidence>
<dbReference type="GO" id="GO:0070189">
    <property type="term" value="P:kynurenine metabolic process"/>
    <property type="evidence" value="ECO:0007669"/>
    <property type="project" value="TreeGrafter"/>
</dbReference>
<comment type="caution">
    <text evidence="13">The sequence shown here is derived from an EMBL/GenBank/DDBJ whole genome shotgun (WGS) entry which is preliminary data.</text>
</comment>
<keyword evidence="14" id="KW-1185">Reference proteome</keyword>
<dbReference type="GO" id="GO:0019805">
    <property type="term" value="P:quinolinate biosynthetic process"/>
    <property type="evidence" value="ECO:0007669"/>
    <property type="project" value="UniProtKB-UniRule"/>
</dbReference>
<comment type="similarity">
    <text evidence="10">Belongs to the aromatic-ring hydroxylase family. KMO subfamily.</text>
</comment>
<evidence type="ECO:0000256" key="2">
    <source>
        <dbReference type="ARBA" id="ARBA00022630"/>
    </source>
</evidence>
<dbReference type="OrthoDB" id="10053569at2759"/>
<dbReference type="PANTHER" id="PTHR46028">
    <property type="entry name" value="KYNURENINE 3-MONOOXYGENASE"/>
    <property type="match status" value="1"/>
</dbReference>
<dbReference type="UniPathway" id="UPA00253">
    <property type="reaction ID" value="UER00328"/>
</dbReference>
<evidence type="ECO:0000313" key="13">
    <source>
        <dbReference type="EMBL" id="RSH92900.1"/>
    </source>
</evidence>
<dbReference type="Gene3D" id="3.50.50.60">
    <property type="entry name" value="FAD/NAD(P)-binding domain"/>
    <property type="match status" value="1"/>
</dbReference>
<dbReference type="GO" id="GO:0071949">
    <property type="term" value="F:FAD binding"/>
    <property type="evidence" value="ECO:0007669"/>
    <property type="project" value="InterPro"/>
</dbReference>
<dbReference type="GO" id="GO:0043420">
    <property type="term" value="P:anthranilate metabolic process"/>
    <property type="evidence" value="ECO:0007669"/>
    <property type="project" value="UniProtKB-UniRule"/>
</dbReference>
<evidence type="ECO:0000256" key="9">
    <source>
        <dbReference type="ARBA" id="ARBA00047818"/>
    </source>
</evidence>
<reference evidence="13 14" key="1">
    <citation type="submission" date="2018-11" db="EMBL/GenBank/DDBJ databases">
        <title>Genome sequence of Saitozyma podzolica DSM 27192.</title>
        <authorList>
            <person name="Aliyu H."/>
            <person name="Gorte O."/>
            <person name="Ochsenreither K."/>
        </authorList>
    </citation>
    <scope>NUCLEOTIDE SEQUENCE [LARGE SCALE GENOMIC DNA]</scope>
    <source>
        <strain evidence="13 14">DSM 27192</strain>
    </source>
</reference>
<evidence type="ECO:0000313" key="14">
    <source>
        <dbReference type="Proteomes" id="UP000279259"/>
    </source>
</evidence>
<keyword evidence="7 10" id="KW-0503">Monooxygenase</keyword>
<dbReference type="GO" id="GO:0005741">
    <property type="term" value="C:mitochondrial outer membrane"/>
    <property type="evidence" value="ECO:0007669"/>
    <property type="project" value="UniProtKB-SubCell"/>
</dbReference>
<comment type="function">
    <text evidence="10">Catalyzes the hydroxylation of L-kynurenine (L-Kyn) to form 3-hydroxy-L-kynurenine (L-3OHKyn). Required for synthesis of quinolinic acid.</text>
</comment>
<keyword evidence="11" id="KW-1133">Transmembrane helix</keyword>
<evidence type="ECO:0000256" key="4">
    <source>
        <dbReference type="ARBA" id="ARBA00022827"/>
    </source>
</evidence>
<sequence>MTDSASRPRKALVIGAGPVGALTALSLHRRGCEVAIWDMREDPRGKATSFANQRSINLNISNRGLEALRSVDPSLAETMRTEAIPMYGRMIHHLDGHLESQSYDPIGGQAGWSISRPVLNQRLVEALPDDITFRFNTKLGHIDFRKRVAYGVGVAKKVVPGQEEDDGRIAGDGKVKEYKSGEEDRDGTGFDLVIGCDGTWSKVRSEMMRAERVDFSQSFIQHAYIELHMPPDPAKPGGFKMDPNHLHIWPRHSFMLIGLPNRDGSFTLTLFIPFSDLAHLADRASAQTFFRTHFPSALELAGEEQLLDDLLENPRGNLVETHVLPSAWSSHAILLGDASHSMVPFYGQGLNCGLEDVRVFNSYLENYAVAATTSRPLGDSDPQLAKTLAAYSSERDKDLRAICQLAMQNYVEMRSRVLSPLHHLRRQIDSLLAHIFPSHPTAPLSLTNPFPTQKVRGWTSLYHLVTFRADVPYSQALERERWQQGVVAWLARAVGGVGLAGVGYGAWVGWKLIKRGLDRA</sequence>
<dbReference type="GO" id="GO:0006569">
    <property type="term" value="P:L-tryptophan catabolic process"/>
    <property type="evidence" value="ECO:0007669"/>
    <property type="project" value="UniProtKB-UniRule"/>
</dbReference>
<keyword evidence="6 10" id="KW-0560">Oxidoreductase</keyword>
<dbReference type="GO" id="GO:0004502">
    <property type="term" value="F:kynurenine 3-monooxygenase activity"/>
    <property type="evidence" value="ECO:0007669"/>
    <property type="project" value="UniProtKB-UniRule"/>
</dbReference>
<keyword evidence="10 11" id="KW-0472">Membrane</keyword>
<dbReference type="InterPro" id="IPR002938">
    <property type="entry name" value="FAD-bd"/>
</dbReference>
<organism evidence="13 14">
    <name type="scientific">Saitozyma podzolica</name>
    <dbReference type="NCBI Taxonomy" id="1890683"/>
    <lineage>
        <taxon>Eukaryota</taxon>
        <taxon>Fungi</taxon>
        <taxon>Dikarya</taxon>
        <taxon>Basidiomycota</taxon>
        <taxon>Agaricomycotina</taxon>
        <taxon>Tremellomycetes</taxon>
        <taxon>Tremellales</taxon>
        <taxon>Trimorphomycetaceae</taxon>
        <taxon>Saitozyma</taxon>
    </lineage>
</organism>
<proteinExistence type="inferred from homology"/>
<protein>
    <recommendedName>
        <fullName evidence="10">Kynurenine 3-monooxygenase</fullName>
        <ecNumber evidence="10">1.14.13.9</ecNumber>
    </recommendedName>
    <alternativeName>
        <fullName evidence="10">Biosynthesis of nicotinic acid protein 4</fullName>
    </alternativeName>
    <alternativeName>
        <fullName evidence="10">Kynurenine 3-hydroxylase</fullName>
    </alternativeName>
</protein>
<dbReference type="InterPro" id="IPR027545">
    <property type="entry name" value="Kynurenine_monooxygenase"/>
</dbReference>
<comment type="catalytic activity">
    <reaction evidence="9 10">
        <text>L-kynurenine + NADPH + O2 + H(+) = 3-hydroxy-L-kynurenine + NADP(+) + H2O</text>
        <dbReference type="Rhea" id="RHEA:20545"/>
        <dbReference type="ChEBI" id="CHEBI:15377"/>
        <dbReference type="ChEBI" id="CHEBI:15378"/>
        <dbReference type="ChEBI" id="CHEBI:15379"/>
        <dbReference type="ChEBI" id="CHEBI:57783"/>
        <dbReference type="ChEBI" id="CHEBI:57959"/>
        <dbReference type="ChEBI" id="CHEBI:58125"/>
        <dbReference type="ChEBI" id="CHEBI:58349"/>
        <dbReference type="EC" id="1.14.13.9"/>
    </reaction>
</comment>
<dbReference type="HAMAP" id="MF_01971">
    <property type="entry name" value="Kynurenine_monooxygenase"/>
    <property type="match status" value="1"/>
</dbReference>
<keyword evidence="10" id="KW-1000">Mitochondrion outer membrane</keyword>
<dbReference type="PRINTS" id="PR00420">
    <property type="entry name" value="RNGMNOXGNASE"/>
</dbReference>
<keyword evidence="2 10" id="KW-0285">Flavoprotein</keyword>
<dbReference type="Proteomes" id="UP000279259">
    <property type="component" value="Unassembled WGS sequence"/>
</dbReference>
<evidence type="ECO:0000256" key="5">
    <source>
        <dbReference type="ARBA" id="ARBA00022857"/>
    </source>
</evidence>
<evidence type="ECO:0000256" key="10">
    <source>
        <dbReference type="HAMAP-Rule" id="MF_03018"/>
    </source>
</evidence>
<dbReference type="AlphaFoldDB" id="A0A427YPC0"/>
<feature type="domain" description="FAD-binding" evidence="12">
    <location>
        <begin position="11"/>
        <end position="358"/>
    </location>
</feature>
<keyword evidence="5 10" id="KW-0521">NADP</keyword>
<evidence type="ECO:0000256" key="7">
    <source>
        <dbReference type="ARBA" id="ARBA00023033"/>
    </source>
</evidence>
<comment type="pathway">
    <text evidence="10">Cofactor biosynthesis; NAD(+) biosynthesis; quinolinate from L-kynurenine: step 1/3.</text>
</comment>
<keyword evidence="8 10" id="KW-0496">Mitochondrion</keyword>
<comment type="cofactor">
    <cofactor evidence="1 10">
        <name>FAD</name>
        <dbReference type="ChEBI" id="CHEBI:57692"/>
    </cofactor>
</comment>
<evidence type="ECO:0000256" key="8">
    <source>
        <dbReference type="ARBA" id="ARBA00023128"/>
    </source>
</evidence>
<dbReference type="EC" id="1.14.13.9" evidence="10"/>
<evidence type="ECO:0000259" key="12">
    <source>
        <dbReference type="Pfam" id="PF01494"/>
    </source>
</evidence>
<dbReference type="GO" id="GO:0034354">
    <property type="term" value="P:'de novo' NAD+ biosynthetic process from L-tryptophan"/>
    <property type="evidence" value="ECO:0007669"/>
    <property type="project" value="UniProtKB-UniRule"/>
</dbReference>
<keyword evidence="3 10" id="KW-0662">Pyridine nucleotide biosynthesis</keyword>
<name>A0A427YPC0_9TREE</name>
<dbReference type="SUPFAM" id="SSF51905">
    <property type="entry name" value="FAD/NAD(P)-binding domain"/>
    <property type="match status" value="1"/>
</dbReference>
<dbReference type="EMBL" id="RSCD01000005">
    <property type="protein sequence ID" value="RSH92900.1"/>
    <property type="molecule type" value="Genomic_DNA"/>
</dbReference>
<comment type="subcellular location">
    <subcellularLocation>
        <location evidence="10">Mitochondrion outer membrane</location>
    </subcellularLocation>
</comment>
<dbReference type="Pfam" id="PF01494">
    <property type="entry name" value="FAD_binding_3"/>
    <property type="match status" value="1"/>
</dbReference>
<dbReference type="STRING" id="1890683.A0A427YPC0"/>
<dbReference type="PANTHER" id="PTHR46028:SF2">
    <property type="entry name" value="KYNURENINE 3-MONOOXYGENASE"/>
    <property type="match status" value="1"/>
</dbReference>
<gene>
    <name evidence="10 13" type="primary">BNA4</name>
    <name evidence="13" type="ORF">EHS25_008346</name>
</gene>
<dbReference type="InterPro" id="IPR036188">
    <property type="entry name" value="FAD/NAD-bd_sf"/>
</dbReference>
<feature type="transmembrane region" description="Helical" evidence="11">
    <location>
        <begin position="489"/>
        <end position="510"/>
    </location>
</feature>
<evidence type="ECO:0000256" key="3">
    <source>
        <dbReference type="ARBA" id="ARBA00022642"/>
    </source>
</evidence>
<dbReference type="FunFam" id="3.50.50.60:FF:000129">
    <property type="entry name" value="Kynurenine 3-monooxygenase"/>
    <property type="match status" value="1"/>
</dbReference>
<accession>A0A427YPC0</accession>
<evidence type="ECO:0000256" key="11">
    <source>
        <dbReference type="SAM" id="Phobius"/>
    </source>
</evidence>
<keyword evidence="4 10" id="KW-0274">FAD</keyword>
<keyword evidence="11" id="KW-0812">Transmembrane</keyword>
<evidence type="ECO:0000256" key="6">
    <source>
        <dbReference type="ARBA" id="ARBA00023002"/>
    </source>
</evidence>